<gene>
    <name evidence="4" type="ORF">MNB_SM-3-1188</name>
</gene>
<dbReference type="SMART" id="SM00283">
    <property type="entry name" value="MA"/>
    <property type="match status" value="1"/>
</dbReference>
<name>A0A1W1D389_9ZZZZ</name>
<sequence length="658" mass="73885">MSIKLKLNIILALIIGFAFVVISFTLYESYQNKKNGVVLEKLNILSQKISLLIHETQKERGATAGFIGSSGKKFVQILPNQRKLTDKRYKEYLDYAHKIQKLHLSKELEAGIQRLNNNLLKMAKMRERVSHLEVSMKEAIKYYTQTNKMMLDIVALSIKIAENPTLVRGLVAYYDFLNAKERAGIERAVLSGTFSKDRFINGMFVKFISLVSAQNSYTQAFLAVADKDAKELYIRYMKSPVVDEVNRMRNIAIKHATTGGFGINSEYWFKTITKKINLLKKVDDALAIYNQKILQKVLQKQIQKVNILLLLDVLASILLIVVIVSISRSIQKSVSESLQKIECVSQKLDLSCDVMVKGKDEISQISLALYTMISAFKETLQNAQEVSSEVSQDNKKLDDILELLLQNSQEEERHIHSIDTIVVEMGHKLDSIEESAVTVSEDLDATSDVLDAFATKLHSVVDSIESSSQDQTELNDKVTELTEQTQSIKEILSVIADIAEQTNLLALNAAIEAARAGEHGRGFAVVADEVRKLAERTQKSLLEINTSTNMITQSVSEISSNSQTTVDNMSMISNAAQNLIVLANTTKDKLGITEERSKDVMYQSVYMTTKIKELIAFMEEVIAITKKTNTIRIDVSDIATNLTKNMQELNGELEKFKL</sequence>
<organism evidence="4">
    <name type="scientific">hydrothermal vent metagenome</name>
    <dbReference type="NCBI Taxonomy" id="652676"/>
    <lineage>
        <taxon>unclassified sequences</taxon>
        <taxon>metagenomes</taxon>
        <taxon>ecological metagenomes</taxon>
    </lineage>
</organism>
<dbReference type="Pfam" id="PF08376">
    <property type="entry name" value="NIT"/>
    <property type="match status" value="1"/>
</dbReference>
<keyword evidence="1" id="KW-0807">Transducer</keyword>
<accession>A0A1W1D389</accession>
<dbReference type="PANTHER" id="PTHR32089:SF114">
    <property type="entry name" value="METHYL-ACCEPTING CHEMOTAXIS PROTEIN MCPB"/>
    <property type="match status" value="1"/>
</dbReference>
<dbReference type="PROSITE" id="PS50111">
    <property type="entry name" value="CHEMOTAXIS_TRANSDUC_2"/>
    <property type="match status" value="1"/>
</dbReference>
<reference evidence="4" key="1">
    <citation type="submission" date="2016-10" db="EMBL/GenBank/DDBJ databases">
        <authorList>
            <person name="de Groot N.N."/>
        </authorList>
    </citation>
    <scope>NUCLEOTIDE SEQUENCE</scope>
</reference>
<keyword evidence="2" id="KW-1133">Transmembrane helix</keyword>
<protein>
    <submittedName>
        <fullName evidence="4">Methyl-accepting chemotaxis protein</fullName>
    </submittedName>
</protein>
<feature type="transmembrane region" description="Helical" evidence="2">
    <location>
        <begin position="305"/>
        <end position="326"/>
    </location>
</feature>
<keyword evidence="2" id="KW-0472">Membrane</keyword>
<dbReference type="GO" id="GO:0016020">
    <property type="term" value="C:membrane"/>
    <property type="evidence" value="ECO:0007669"/>
    <property type="project" value="InterPro"/>
</dbReference>
<feature type="domain" description="Methyl-accepting transducer" evidence="3">
    <location>
        <begin position="386"/>
        <end position="629"/>
    </location>
</feature>
<dbReference type="Gene3D" id="1.10.287.950">
    <property type="entry name" value="Methyl-accepting chemotaxis protein"/>
    <property type="match status" value="1"/>
</dbReference>
<dbReference type="PANTHER" id="PTHR32089">
    <property type="entry name" value="METHYL-ACCEPTING CHEMOTAXIS PROTEIN MCPB"/>
    <property type="match status" value="1"/>
</dbReference>
<evidence type="ECO:0000256" key="1">
    <source>
        <dbReference type="ARBA" id="ARBA00023224"/>
    </source>
</evidence>
<dbReference type="SUPFAM" id="SSF58104">
    <property type="entry name" value="Methyl-accepting chemotaxis protein (MCP) signaling domain"/>
    <property type="match status" value="1"/>
</dbReference>
<dbReference type="GO" id="GO:0007165">
    <property type="term" value="P:signal transduction"/>
    <property type="evidence" value="ECO:0007669"/>
    <property type="project" value="UniProtKB-KW"/>
</dbReference>
<dbReference type="AlphaFoldDB" id="A0A1W1D389"/>
<dbReference type="Pfam" id="PF00015">
    <property type="entry name" value="MCPsignal"/>
    <property type="match status" value="1"/>
</dbReference>
<dbReference type="InterPro" id="IPR004089">
    <property type="entry name" value="MCPsignal_dom"/>
</dbReference>
<proteinExistence type="predicted"/>
<keyword evidence="2" id="KW-0812">Transmembrane</keyword>
<evidence type="ECO:0000313" key="4">
    <source>
        <dbReference type="EMBL" id="SFV75099.1"/>
    </source>
</evidence>
<feature type="transmembrane region" description="Helical" evidence="2">
    <location>
        <begin position="7"/>
        <end position="27"/>
    </location>
</feature>
<dbReference type="EMBL" id="FPHP01000018">
    <property type="protein sequence ID" value="SFV75099.1"/>
    <property type="molecule type" value="Genomic_DNA"/>
</dbReference>
<evidence type="ECO:0000256" key="2">
    <source>
        <dbReference type="SAM" id="Phobius"/>
    </source>
</evidence>
<dbReference type="InterPro" id="IPR013587">
    <property type="entry name" value="Nitrate/nitrite_sensing"/>
</dbReference>
<evidence type="ECO:0000259" key="3">
    <source>
        <dbReference type="PROSITE" id="PS50111"/>
    </source>
</evidence>